<dbReference type="EMBL" id="CH476622">
    <property type="protein sequence ID" value="EDN96845.1"/>
    <property type="molecule type" value="Genomic_DNA"/>
</dbReference>
<evidence type="ECO:0000313" key="2">
    <source>
        <dbReference type="Proteomes" id="UP000001312"/>
    </source>
</evidence>
<sequence>MHQAKIQPIQVDFVPLHTIKRIPSGFICSLSLRNP</sequence>
<gene>
    <name evidence="1" type="ORF">SS1G_01771</name>
</gene>
<evidence type="ECO:0000313" key="1">
    <source>
        <dbReference type="EMBL" id="EDN96845.1"/>
    </source>
</evidence>
<dbReference type="GeneID" id="5493897"/>
<keyword evidence="2" id="KW-1185">Reference proteome</keyword>
<organism evidence="1 2">
    <name type="scientific">Sclerotinia sclerotiorum (strain ATCC 18683 / 1980 / Ss-1)</name>
    <name type="common">White mold</name>
    <name type="synonym">Whetzelinia sclerotiorum</name>
    <dbReference type="NCBI Taxonomy" id="665079"/>
    <lineage>
        <taxon>Eukaryota</taxon>
        <taxon>Fungi</taxon>
        <taxon>Dikarya</taxon>
        <taxon>Ascomycota</taxon>
        <taxon>Pezizomycotina</taxon>
        <taxon>Leotiomycetes</taxon>
        <taxon>Helotiales</taxon>
        <taxon>Sclerotiniaceae</taxon>
        <taxon>Sclerotinia</taxon>
    </lineage>
</organism>
<proteinExistence type="predicted"/>
<dbReference type="AlphaFoldDB" id="A7E8Z3"/>
<dbReference type="KEGG" id="ssl:SS1G_01771"/>
<dbReference type="RefSeq" id="XP_001597577.1">
    <property type="nucleotide sequence ID" value="XM_001597527.1"/>
</dbReference>
<dbReference type="InParanoid" id="A7E8Z3"/>
<protein>
    <submittedName>
        <fullName evidence="1">Uncharacterized protein</fullName>
    </submittedName>
</protein>
<dbReference type="HOGENOM" id="CLU_3368740_0_0_1"/>
<dbReference type="Proteomes" id="UP000001312">
    <property type="component" value="Unassembled WGS sequence"/>
</dbReference>
<accession>A7E8Z3</accession>
<reference evidence="2" key="1">
    <citation type="journal article" date="2011" name="PLoS Genet.">
        <title>Genomic analysis of the necrotrophic fungal pathogens Sclerotinia sclerotiorum and Botrytis cinerea.</title>
        <authorList>
            <person name="Amselem J."/>
            <person name="Cuomo C.A."/>
            <person name="van Kan J.A."/>
            <person name="Viaud M."/>
            <person name="Benito E.P."/>
            <person name="Couloux A."/>
            <person name="Coutinho P.M."/>
            <person name="de Vries R.P."/>
            <person name="Dyer P.S."/>
            <person name="Fillinger S."/>
            <person name="Fournier E."/>
            <person name="Gout L."/>
            <person name="Hahn M."/>
            <person name="Kohn L."/>
            <person name="Lapalu N."/>
            <person name="Plummer K.M."/>
            <person name="Pradier J.M."/>
            <person name="Quevillon E."/>
            <person name="Sharon A."/>
            <person name="Simon A."/>
            <person name="ten Have A."/>
            <person name="Tudzynski B."/>
            <person name="Tudzynski P."/>
            <person name="Wincker P."/>
            <person name="Andrew M."/>
            <person name="Anthouard V."/>
            <person name="Beever R.E."/>
            <person name="Beffa R."/>
            <person name="Benoit I."/>
            <person name="Bouzid O."/>
            <person name="Brault B."/>
            <person name="Chen Z."/>
            <person name="Choquer M."/>
            <person name="Collemare J."/>
            <person name="Cotton P."/>
            <person name="Danchin E.G."/>
            <person name="Da Silva C."/>
            <person name="Gautier A."/>
            <person name="Giraud C."/>
            <person name="Giraud T."/>
            <person name="Gonzalez C."/>
            <person name="Grossetete S."/>
            <person name="Guldener U."/>
            <person name="Henrissat B."/>
            <person name="Howlett B.J."/>
            <person name="Kodira C."/>
            <person name="Kretschmer M."/>
            <person name="Lappartient A."/>
            <person name="Leroch M."/>
            <person name="Levis C."/>
            <person name="Mauceli E."/>
            <person name="Neuveglise C."/>
            <person name="Oeser B."/>
            <person name="Pearson M."/>
            <person name="Poulain J."/>
            <person name="Poussereau N."/>
            <person name="Quesneville H."/>
            <person name="Rascle C."/>
            <person name="Schumacher J."/>
            <person name="Segurens B."/>
            <person name="Sexton A."/>
            <person name="Silva E."/>
            <person name="Sirven C."/>
            <person name="Soanes D.M."/>
            <person name="Talbot N.J."/>
            <person name="Templeton M."/>
            <person name="Yandava C."/>
            <person name="Yarden O."/>
            <person name="Zeng Q."/>
            <person name="Rollins J.A."/>
            <person name="Lebrun M.H."/>
            <person name="Dickman M."/>
        </authorList>
    </citation>
    <scope>NUCLEOTIDE SEQUENCE [LARGE SCALE GENOMIC DNA]</scope>
    <source>
        <strain evidence="2">ATCC 18683 / 1980 / Ss-1</strain>
    </source>
</reference>
<name>A7E8Z3_SCLS1</name>